<dbReference type="PANTHER" id="PTHR43479">
    <property type="entry name" value="ACREF/ENVCD OPERON REPRESSOR-RELATED"/>
    <property type="match status" value="1"/>
</dbReference>
<feature type="domain" description="HTH tetR-type" evidence="4">
    <location>
        <begin position="10"/>
        <end position="70"/>
    </location>
</feature>
<dbReference type="InterPro" id="IPR001647">
    <property type="entry name" value="HTH_TetR"/>
</dbReference>
<sequence length="201" mass="22987">MAKQTDRRINRTKRMIRDALSELMEEKAFEEITVTDMTKKADINRGTFYLHYQDKYDLLDQSEEEIIDEIREIAKQSIESMGALKTPVIEAPLPFVVDIFEYFKENAVFLKAILGPKGTGSFPIKFKSVLSENLTRIQQSIRTNTLVPEEYLISYIVGAHISVLQQWLESGMKETPHEMALFLSKMTGMGPAFVAGLRKNC</sequence>
<evidence type="ECO:0000256" key="3">
    <source>
        <dbReference type="PROSITE-ProRule" id="PRU00335"/>
    </source>
</evidence>
<dbReference type="InterPro" id="IPR039532">
    <property type="entry name" value="TetR_C_Firmicutes"/>
</dbReference>
<keyword evidence="6" id="KW-1185">Reference proteome</keyword>
<evidence type="ECO:0000313" key="6">
    <source>
        <dbReference type="Proteomes" id="UP000196877"/>
    </source>
</evidence>
<dbReference type="Pfam" id="PF00440">
    <property type="entry name" value="TetR_N"/>
    <property type="match status" value="1"/>
</dbReference>
<keyword evidence="2 3" id="KW-0238">DNA-binding</keyword>
<protein>
    <recommendedName>
        <fullName evidence="4">HTH tetR-type domain-containing protein</fullName>
    </recommendedName>
</protein>
<evidence type="ECO:0000259" key="4">
    <source>
        <dbReference type="PROSITE" id="PS50977"/>
    </source>
</evidence>
<name>A0ABN5ADS4_9BACI</name>
<reference evidence="5 6" key="1">
    <citation type="submission" date="2017-06" db="EMBL/GenBank/DDBJ databases">
        <title>Genome sequence of Bacillus sonorensis strain SRCM101395.</title>
        <authorList>
            <person name="Cho S.H."/>
        </authorList>
    </citation>
    <scope>NUCLEOTIDE SEQUENCE [LARGE SCALE GENOMIC DNA]</scope>
    <source>
        <strain evidence="5 6">SRCM101395</strain>
    </source>
</reference>
<dbReference type="Proteomes" id="UP000196877">
    <property type="component" value="Chromosome"/>
</dbReference>
<dbReference type="Gene3D" id="1.10.357.10">
    <property type="entry name" value="Tetracycline Repressor, domain 2"/>
    <property type="match status" value="1"/>
</dbReference>
<keyword evidence="1" id="KW-0678">Repressor</keyword>
<proteinExistence type="predicted"/>
<dbReference type="GeneID" id="92853671"/>
<accession>A0ABN5ADS4</accession>
<dbReference type="Pfam" id="PF14278">
    <property type="entry name" value="TetR_C_8"/>
    <property type="match status" value="1"/>
</dbReference>
<gene>
    <name evidence="5" type="ORF">S101395_02383</name>
</gene>
<evidence type="ECO:0000313" key="5">
    <source>
        <dbReference type="EMBL" id="ASB88891.1"/>
    </source>
</evidence>
<dbReference type="PROSITE" id="PS50977">
    <property type="entry name" value="HTH_TETR_2"/>
    <property type="match status" value="1"/>
</dbReference>
<dbReference type="PANTHER" id="PTHR43479:SF7">
    <property type="entry name" value="TETR-FAMILY TRANSCRIPTIONAL REGULATOR"/>
    <property type="match status" value="1"/>
</dbReference>
<evidence type="ECO:0000256" key="2">
    <source>
        <dbReference type="ARBA" id="ARBA00023125"/>
    </source>
</evidence>
<dbReference type="EMBL" id="CP021920">
    <property type="protein sequence ID" value="ASB88891.1"/>
    <property type="molecule type" value="Genomic_DNA"/>
</dbReference>
<feature type="DNA-binding region" description="H-T-H motif" evidence="3">
    <location>
        <begin position="33"/>
        <end position="52"/>
    </location>
</feature>
<dbReference type="InterPro" id="IPR009057">
    <property type="entry name" value="Homeodomain-like_sf"/>
</dbReference>
<dbReference type="RefSeq" id="WP_006636228.1">
    <property type="nucleotide sequence ID" value="NZ_BORD01000005.1"/>
</dbReference>
<organism evidence="5 6">
    <name type="scientific">Bacillus sonorensis</name>
    <dbReference type="NCBI Taxonomy" id="119858"/>
    <lineage>
        <taxon>Bacteria</taxon>
        <taxon>Bacillati</taxon>
        <taxon>Bacillota</taxon>
        <taxon>Bacilli</taxon>
        <taxon>Bacillales</taxon>
        <taxon>Bacillaceae</taxon>
        <taxon>Bacillus</taxon>
    </lineage>
</organism>
<evidence type="ECO:0000256" key="1">
    <source>
        <dbReference type="ARBA" id="ARBA00022491"/>
    </source>
</evidence>
<dbReference type="InterPro" id="IPR050624">
    <property type="entry name" value="HTH-type_Tx_Regulator"/>
</dbReference>
<dbReference type="SUPFAM" id="SSF46689">
    <property type="entry name" value="Homeodomain-like"/>
    <property type="match status" value="1"/>
</dbReference>